<dbReference type="HOGENOM" id="CLU_2221543_0_0_5"/>
<sequence length="106" mass="11886">MTTTDETQLDDAIAMAARADIEIASIGGYCPVQAEGSVDGQPFYFRARGEEWQLHIGPREDWFSGREWWIEVPWTGETYGAGYMPHDQAARLIVAGIAAWRKPRNA</sequence>
<name>W0AK70_9SPHN</name>
<dbReference type="RefSeq" id="WP_025294188.1">
    <property type="nucleotide sequence ID" value="NZ_CP006644.1"/>
</dbReference>
<protein>
    <submittedName>
        <fullName evidence="1">Uncharacterized protein</fullName>
    </submittedName>
</protein>
<dbReference type="EMBL" id="CP006644">
    <property type="protein sequence ID" value="AHE56055.1"/>
    <property type="molecule type" value="Genomic_DNA"/>
</dbReference>
<dbReference type="OrthoDB" id="8383224at2"/>
<dbReference type="KEGG" id="ssan:NX02_22150"/>
<evidence type="ECO:0000313" key="1">
    <source>
        <dbReference type="EMBL" id="AHE56055.1"/>
    </source>
</evidence>
<keyword evidence="2" id="KW-1185">Reference proteome</keyword>
<evidence type="ECO:0000313" key="2">
    <source>
        <dbReference type="Proteomes" id="UP000018851"/>
    </source>
</evidence>
<gene>
    <name evidence="1" type="ORF">NX02_22150</name>
</gene>
<organism evidence="1 2">
    <name type="scientific">Sphingomonas sanxanigenens DSM 19645 = NX02</name>
    <dbReference type="NCBI Taxonomy" id="1123269"/>
    <lineage>
        <taxon>Bacteria</taxon>
        <taxon>Pseudomonadati</taxon>
        <taxon>Pseudomonadota</taxon>
        <taxon>Alphaproteobacteria</taxon>
        <taxon>Sphingomonadales</taxon>
        <taxon>Sphingomonadaceae</taxon>
        <taxon>Sphingomonas</taxon>
    </lineage>
</organism>
<dbReference type="PATRIC" id="fig|1123269.5.peg.4333"/>
<dbReference type="AlphaFoldDB" id="W0AK70"/>
<dbReference type="Proteomes" id="UP000018851">
    <property type="component" value="Chromosome"/>
</dbReference>
<proteinExistence type="predicted"/>
<accession>W0AK70</accession>
<dbReference type="STRING" id="1123269.NX02_22150"/>
<reference evidence="1 2" key="1">
    <citation type="submission" date="2013-07" db="EMBL/GenBank/DDBJ databases">
        <title>Completed genome of Sphingomonas sanxanigenens NX02.</title>
        <authorList>
            <person name="Ma T."/>
            <person name="Huang H."/>
            <person name="Wu M."/>
            <person name="Li X."/>
            <person name="Li G."/>
        </authorList>
    </citation>
    <scope>NUCLEOTIDE SEQUENCE [LARGE SCALE GENOMIC DNA]</scope>
    <source>
        <strain evidence="1 2">NX02</strain>
    </source>
</reference>